<comment type="pathway">
    <text evidence="1 9">Porphyrin-containing compound metabolism; protoporphyrin-IX biosynthesis; coproporphyrinogen-III from 5-aminolevulinate: step 3/4.</text>
</comment>
<comment type="similarity">
    <text evidence="2 9">Belongs to the uroporphyrinogen-III synthase family.</text>
</comment>
<evidence type="ECO:0000256" key="7">
    <source>
        <dbReference type="ARBA" id="ARBA00040167"/>
    </source>
</evidence>
<accession>A0A1N6DBL3</accession>
<dbReference type="InterPro" id="IPR036108">
    <property type="entry name" value="4pyrrol_syn_uPrphyn_synt_sf"/>
</dbReference>
<dbReference type="EMBL" id="FSRE01000001">
    <property type="protein sequence ID" value="SIN68137.1"/>
    <property type="molecule type" value="Genomic_DNA"/>
</dbReference>
<feature type="domain" description="Tetrapyrrole biosynthesis uroporphyrinogen III synthase" evidence="10">
    <location>
        <begin position="16"/>
        <end position="235"/>
    </location>
</feature>
<dbReference type="EC" id="4.2.1.75" evidence="3 9"/>
<evidence type="ECO:0000256" key="8">
    <source>
        <dbReference type="ARBA" id="ARBA00048617"/>
    </source>
</evidence>
<dbReference type="InterPro" id="IPR039793">
    <property type="entry name" value="UROS/Hem4"/>
</dbReference>
<dbReference type="AlphaFoldDB" id="A0A1N6DBL3"/>
<dbReference type="UniPathway" id="UPA00251">
    <property type="reaction ID" value="UER00320"/>
</dbReference>
<proteinExistence type="inferred from homology"/>
<evidence type="ECO:0000313" key="12">
    <source>
        <dbReference type="Proteomes" id="UP000198461"/>
    </source>
</evidence>
<keyword evidence="5 9" id="KW-0627">Porphyrin biosynthesis</keyword>
<gene>
    <name evidence="11" type="ORF">SAMN05443662_0011</name>
</gene>
<dbReference type="InterPro" id="IPR003754">
    <property type="entry name" value="4pyrrol_synth_uPrphyn_synth"/>
</dbReference>
<name>A0A1N6DBL3_9GAMM</name>
<organism evidence="11 12">
    <name type="scientific">Sulfurivirga caldicuralii</name>
    <dbReference type="NCBI Taxonomy" id="364032"/>
    <lineage>
        <taxon>Bacteria</taxon>
        <taxon>Pseudomonadati</taxon>
        <taxon>Pseudomonadota</taxon>
        <taxon>Gammaproteobacteria</taxon>
        <taxon>Thiotrichales</taxon>
        <taxon>Piscirickettsiaceae</taxon>
        <taxon>Sulfurivirga</taxon>
    </lineage>
</organism>
<evidence type="ECO:0000256" key="6">
    <source>
        <dbReference type="ARBA" id="ARBA00037589"/>
    </source>
</evidence>
<sequence>MSWTLLNTRPAHQAAALTEAAQALGYRVLECPTLEIACLPFRLPRAAVWVFTSPNAVRCFHAQQPTLPRGRLIAIGPATAQALQALAGEGGPRLFSIPKNFTSESLLKMRVFDPQNAAAGQKVAIIKGEGGRTLLKETLQQRGWAVEEVIVYRRVRRSLCPAWRDFQQAERPLVLAMSVESVQALLPPLSPNERHWLQQQPVAALSPRIAEVLRERGWAGLLYVAERQDASGMIELLRQLAEETS</sequence>
<evidence type="ECO:0000313" key="11">
    <source>
        <dbReference type="EMBL" id="SIN68137.1"/>
    </source>
</evidence>
<dbReference type="STRING" id="364032.SAMN05443662_0011"/>
<dbReference type="GO" id="GO:0006780">
    <property type="term" value="P:uroporphyrinogen III biosynthetic process"/>
    <property type="evidence" value="ECO:0007669"/>
    <property type="project" value="UniProtKB-UniRule"/>
</dbReference>
<dbReference type="Gene3D" id="3.40.50.10090">
    <property type="match status" value="2"/>
</dbReference>
<dbReference type="GO" id="GO:0004852">
    <property type="term" value="F:uroporphyrinogen-III synthase activity"/>
    <property type="evidence" value="ECO:0007669"/>
    <property type="project" value="UniProtKB-UniRule"/>
</dbReference>
<evidence type="ECO:0000256" key="5">
    <source>
        <dbReference type="ARBA" id="ARBA00023244"/>
    </source>
</evidence>
<dbReference type="PANTHER" id="PTHR38042">
    <property type="entry name" value="UROPORPHYRINOGEN-III SYNTHASE, CHLOROPLASTIC"/>
    <property type="match status" value="1"/>
</dbReference>
<dbReference type="Pfam" id="PF02602">
    <property type="entry name" value="HEM4"/>
    <property type="match status" value="1"/>
</dbReference>
<keyword evidence="4 9" id="KW-0456">Lyase</keyword>
<protein>
    <recommendedName>
        <fullName evidence="7 9">Uroporphyrinogen-III synthase</fullName>
        <ecNumber evidence="3 9">4.2.1.75</ecNumber>
    </recommendedName>
</protein>
<evidence type="ECO:0000256" key="2">
    <source>
        <dbReference type="ARBA" id="ARBA00008133"/>
    </source>
</evidence>
<dbReference type="CDD" id="cd06578">
    <property type="entry name" value="HemD"/>
    <property type="match status" value="1"/>
</dbReference>
<evidence type="ECO:0000256" key="4">
    <source>
        <dbReference type="ARBA" id="ARBA00023239"/>
    </source>
</evidence>
<evidence type="ECO:0000256" key="3">
    <source>
        <dbReference type="ARBA" id="ARBA00013109"/>
    </source>
</evidence>
<dbReference type="PANTHER" id="PTHR38042:SF1">
    <property type="entry name" value="UROPORPHYRINOGEN-III SYNTHASE, CHLOROPLASTIC"/>
    <property type="match status" value="1"/>
</dbReference>
<evidence type="ECO:0000259" key="10">
    <source>
        <dbReference type="Pfam" id="PF02602"/>
    </source>
</evidence>
<dbReference type="SUPFAM" id="SSF69618">
    <property type="entry name" value="HemD-like"/>
    <property type="match status" value="1"/>
</dbReference>
<dbReference type="OrthoDB" id="9787650at2"/>
<keyword evidence="12" id="KW-1185">Reference proteome</keyword>
<dbReference type="Proteomes" id="UP000198461">
    <property type="component" value="Unassembled WGS sequence"/>
</dbReference>
<reference evidence="11 12" key="1">
    <citation type="submission" date="2016-11" db="EMBL/GenBank/DDBJ databases">
        <authorList>
            <person name="Jaros S."/>
            <person name="Januszkiewicz K."/>
            <person name="Wedrychowicz H."/>
        </authorList>
    </citation>
    <scope>NUCLEOTIDE SEQUENCE [LARGE SCALE GENOMIC DNA]</scope>
    <source>
        <strain evidence="11 12">DSM 17737</strain>
    </source>
</reference>
<dbReference type="RefSeq" id="WP_074200368.1">
    <property type="nucleotide sequence ID" value="NZ_FSRE01000001.1"/>
</dbReference>
<dbReference type="GO" id="GO:0006782">
    <property type="term" value="P:protoporphyrinogen IX biosynthetic process"/>
    <property type="evidence" value="ECO:0007669"/>
    <property type="project" value="UniProtKB-UniRule"/>
</dbReference>
<evidence type="ECO:0000256" key="9">
    <source>
        <dbReference type="RuleBase" id="RU366031"/>
    </source>
</evidence>
<comment type="function">
    <text evidence="6 9">Catalyzes cyclization of the linear tetrapyrrole, hydroxymethylbilane, to the macrocyclic uroporphyrinogen III.</text>
</comment>
<comment type="catalytic activity">
    <reaction evidence="8 9">
        <text>hydroxymethylbilane = uroporphyrinogen III + H2O</text>
        <dbReference type="Rhea" id="RHEA:18965"/>
        <dbReference type="ChEBI" id="CHEBI:15377"/>
        <dbReference type="ChEBI" id="CHEBI:57308"/>
        <dbReference type="ChEBI" id="CHEBI:57845"/>
        <dbReference type="EC" id="4.2.1.75"/>
    </reaction>
</comment>
<evidence type="ECO:0000256" key="1">
    <source>
        <dbReference type="ARBA" id="ARBA00004772"/>
    </source>
</evidence>